<dbReference type="Gene3D" id="2.60.40.3080">
    <property type="match status" value="1"/>
</dbReference>
<dbReference type="Gene3D" id="2.60.40.10">
    <property type="entry name" value="Immunoglobulins"/>
    <property type="match status" value="7"/>
</dbReference>
<proteinExistence type="predicted"/>
<feature type="domain" description="Immunoglobulin" evidence="2">
    <location>
        <begin position="2606"/>
        <end position="2812"/>
    </location>
</feature>
<keyword evidence="1" id="KW-0472">Membrane</keyword>
<evidence type="ECO:0000256" key="1">
    <source>
        <dbReference type="SAM" id="Phobius"/>
    </source>
</evidence>
<dbReference type="EMBL" id="CP011266">
    <property type="protein sequence ID" value="ALT68711.1"/>
    <property type="molecule type" value="Genomic_DNA"/>
</dbReference>
<feature type="transmembrane region" description="Helical" evidence="1">
    <location>
        <begin position="3814"/>
        <end position="3831"/>
    </location>
</feature>
<protein>
    <submittedName>
        <fullName evidence="3">Adhesin-like protein</fullName>
    </submittedName>
</protein>
<dbReference type="InterPro" id="IPR011050">
    <property type="entry name" value="Pectin_lyase_fold/virulence"/>
</dbReference>
<dbReference type="SMART" id="SM00409">
    <property type="entry name" value="IG"/>
    <property type="match status" value="3"/>
</dbReference>
<dbReference type="InterPro" id="IPR047589">
    <property type="entry name" value="DUF11_rpt"/>
</dbReference>
<feature type="domain" description="Immunoglobulin" evidence="2">
    <location>
        <begin position="2017"/>
        <end position="2168"/>
    </location>
</feature>
<reference evidence="3 4" key="1">
    <citation type="submission" date="2015-04" db="EMBL/GenBank/DDBJ databases">
        <title>The complete genome sequence of the rumen methanogen Methanobrevibacter millerae SM9.</title>
        <authorList>
            <person name="Leahy S.C."/>
            <person name="Kelly W.J."/>
            <person name="Pacheco D.M."/>
            <person name="Li D."/>
            <person name="Altermann E."/>
            <person name="Attwood G.T."/>
        </authorList>
    </citation>
    <scope>NUCLEOTIDE SEQUENCE [LARGE SCALE GENOMIC DNA]</scope>
    <source>
        <strain evidence="3 4">SM9</strain>
    </source>
</reference>
<evidence type="ECO:0000313" key="3">
    <source>
        <dbReference type="EMBL" id="ALT68711.1"/>
    </source>
</evidence>
<dbReference type="SUPFAM" id="SSF51126">
    <property type="entry name" value="Pectin lyase-like"/>
    <property type="match status" value="4"/>
</dbReference>
<dbReference type="Gene3D" id="2.60.40.740">
    <property type="match status" value="3"/>
</dbReference>
<dbReference type="InterPro" id="IPR013783">
    <property type="entry name" value="Ig-like_fold"/>
</dbReference>
<dbReference type="Proteomes" id="UP000067738">
    <property type="component" value="Chromosome"/>
</dbReference>
<dbReference type="SMART" id="SM00710">
    <property type="entry name" value="PbH1"/>
    <property type="match status" value="16"/>
</dbReference>
<keyword evidence="1" id="KW-0812">Transmembrane</keyword>
<dbReference type="KEGG" id="mmil:sm9_0922"/>
<sequence>MENKKYFIMILCIIALFSMQFVCASDNTENVTVLASAEDSVLSAPSETKTYTDLNQTISEAADGAEINLGYNYRYNDGDPKSGINITKNLIINGNGAVIDGASASSLFNISEDVTVTLKNLTITKAAYKVGNGVADFVAYPAITSKGRLNIEDCTFTEIKPAEGWMEHVQNANGSVIYSTADVNIINSTFSNNWVATSSIIYTTGRVSVRGSQFSDNKAYGDDYKGAVIYTEGGIDTIEDSTFSQNGQDKKGSGGVIYIANPDSVTSIKNSTFDFNYAQNGGVIYTNGKIDTIEDSKFWGDMAYVGGVIYAKSVNTIDNSTIDTCGYYSDSSKGAIYLTGSDDLIITNTTFTGGMAGEGSAVYTHGGVSIIGSEITGCVEDSYSVLTKGAICANGDVYIENTTIKDNFAKEGSVVFTNSSVTIINCKNITNNGLHDNNIDYKGGVVYAKGKVTIENSTFGVNAAETGGAIYSESDVDFFNSYANGSGMQRYNRDGSFIYAEGNVNMENSTVDSFIMVSTNAHGVIYTGGNIRVKNSTLTKTDLGLLDSSSVGGAIHAKGNGEVYNSNFTHNNAKQYAALYVGGTLDIYDSLFFNNTHGSAFGEGRTIVNNTNFLNNTGGAHLNGRVIGTNSTLNITNSNVIGTYGKGGVFNGTVFSEDNLFMENCTLNHNHAFEASSTGLIVCTHSNATVKNCEFYENGFSGQDCYGGDIYAGQNAYVENSTFSNSTVYGGQGNTHGLVVYAKQNITFKDSIVDDVYSLNGEHGALTGNYVTVENSNFTNITGFGAFGAAIHANVANVSDSLFYNVDSSDNKDYGGAIYANNTYAYRSNFTHCHAGEGAAIFSENHTEAIENIFVDNMAQYAGQAIFTKTGFIQYNTILNNSHVQWGQSCDVAFSSDKVDSLEYNWWGLNKPFDLYGENRAKTKVSHQGSTAGEDYLPETWVIMDFYITNPDEPFVGQGLNLTTALERYHNKTADENYTLGHEISKRTVYYNSVDAVSGEADDGKFSHNGTAFRSIDYVMYSNNDFEQHNVSSTVDYQTLYIKVRQFEINVNKTVTNTTPKVGDIINYTITVTNIDKTDYTQSDVAYTNPPVLNITITDILDDRLQLLEVNGTPCSNQTVIWYIENYGSNQTTTLVLKVRVKGFGNITNYANITKINETELTNPYGSGNVTIYVNESAFVELNVTKKVNVIKAIVGDEIKFTITVNNTGNGNATNVIITDELNSAFEYVSSTHGGTIASNIVTWTIEKIEPGIPVTVELVVKLKQAGNYSNIAFANCTENEEKTNGTSDNVTVDPDVRLDVTKVVDGGVAEVFVGDSIVYVITVTNNGNSTATGVNVTEKLSDLVVVTGASDPGWNNVTKVWNVGTLGSTESKILRLTVKVIGNGTVVNSVVANSSENVTDVPANSTNVTAKPDVRLDVTKVVDGGVAEVFVGDSIVYVITVTNNGNSTATGVNVTEKLSGLVVVTGASDAGWNNVTKVWNVGTLESKGSKTLRLTVKVVGNGTVANAVVANSTENVTDVPANSTNVTAKPDVRLDVTKVVVGDITEVYVGDTIAYIITVTNDGNSTATGVNVTEKLSDLVVVIGATGDGIWDNDTGVWNVGTLAGNGASAALTLTVRVVGNGTVANAVVANASENTTDVPANSTNVTAKPDVRLNVTKTVDGGVSEVYVGDSIVYVITVTNDGNSTATGVNVTEKLSDLVVVTSWDSTGWDNVTKVWNVGTLAGNGASVTLRLTVKVIGNGTVANAVVVNSSENTTDVPANSTNVTAKPDVRLNVTKTVDGGVTEVYVGDSIVYVITVTNNGNSTATGVNVTEKLSGLVVVIGADTVTGSWDNVTKVWKVGTLAGNGAFATLRLTVKVIGNGTVVNSVVANSSENTTDVPANGTNVTAKPDVRLNVTKEANVTEAVVGDVVEFTITVKNNGLSDATNVVVWDILDHGFVWKHGGDYDANTHNVTWTIGKIAAGESTQVTFNVTAMFAGNCSNVAFAKSDENKTVTNGSSDNITVKPGVGLTVIKTVDKHIVYVGDNVTFIITVNNGGESSATNVVIWDILDEAFEWKFGGSYNRDTRNVTWTIPSIESHGFVKVNVTVAANSVGNFTNVASVISDENKTPTNASTDNITINPDVRLNITKVVEGNIDSVYVGDSIVYVITVINNGNSTATGVNVTEKLSDLVVVTGATGDGNWDNMTKVWNVGSIESTESKTLRLTVKVISNGTVANAVVANSTENVTDVPANSTNVTANPDVRLNITKVVEGNIDSVYVGDSIVYIITVTNNGNSTATGVNVTEKLSDLVVVTKAETDDGEWNNVSKVWEIGSVSAKGGSATLTLTVRVIGDGNVTNAVVVKAKENDTDVEKNATNVTANPDVKLNITKKANVTEAVVGDLIEYTITVDNNGLSDASDVNLWDILPAGVKYVRGADKYVDASRNASWTISRIAAGKSETVTLVVNVTSAGNLSNTAFANSKDNDTVVNKTSDNVTVVPNVILNITKEANVTEAVVGDVVEFTITVKNNGLSDATNVVVWDILDHGFVWKHGGDYDANTHNVTWTIGKIAAGESMSVTVNVTAMFAGNCSNVAFAKSDENKTVTNGSSDNITVDPSVGFTVIKTVDKHIVKVGENVTFIITVNNGGESNATNVVIWDILDEAFEWKFGGSYNRDTRNVTWTIPSIESHKFVKVNVTVTAISAGNFTNVASVISDENKTPTNASSENVTINPDVRLNITKTANVNAVKVGDNVTFTIVVTNNGLSDATNVEISDVLGDEFGYVSSTNDGDYDINTRIVSWTIDKLEAESSTEITLVVTALANGTFTNTVTVESDENKTPANATSENISVVPYVKLDIVKDSSFDQVKVGELINFTITVTNNGKSNATNVRISDDLVDAFEYVNASQNSGRYGNLVYWDIENIAPNETVKVYVIVNATKEGTYTNKAVVSSNENRTESNATKVIIVRNVVILNVTKTSNVSAVMVGDVIKFTITISNVGTEDATNVLVSDVLGEEFGYVSSSNDGGYDTGSRTVAWNISSIAARTSTEVTLVVKALTNGTFKNTAVAKAKENDTYFNASSDNITVEPDVRLEISKVADVTSAVVGDEIVFTITVTNNGLSRATGVAVSDVLNDAFGFVDATGEFTYDVNTRLVAWTIDSIDSNSSATVSVVVRVLTNGTFANVVSVNASENNTDVTNSSDDIPVEPDVDLTIAKTANVTSAYVGDKIEFTITVTNNGLSNATNVVIEDVLPESVKFISANGTYVNDGQNVKWTLDKLEGNFSLSVRVVVIAVSNGSAVNFANVTCSENSTSNTTADKVDVKPAVNLTVVKTANASDIFVGDRVSYNIVVTNNGPSDASNVVVVDELPNGLRFISSNVECVVVDNKLTWNVTSLAAGENITVEVICEAVGSGDLTNSVNVTCDENKTNATGGTPIHVSDLVDVAITLGVDNSTPYINGEITLILTVINHGPSAATEITGKLNRDFLTGLSIISIESDGIVFHSDLLGYALMNVLRVNEDGSFEIDSLGPGEQVSASIKARVIHDGNITVDGDVASHENDSNLTNNHDELTLNVKPVTELDVEVTANETEPNVGDVIEYTITVTNKGPSNATGITANDKLPDGVTYISDNSGGKYDPQTGVWSFDSLNVNETKTLTIKVRVNRDGEITNVVDVKSRENPEGTTGNATINAKNSKADLVIAKTVSTTKAYVGDTIVYTITIANRGTTDATGVLVYEDLLDGLKYLSDDGNGQYNFNTGIWNIGTLSAGETRVLNIVVQVTKAGNITNFVIVDCDQEIVNPDLSNDNVTVEVVEHKKPIENASDNEPAKQIKADSKATGNPFVMLVMALLIAGVGLRRRKE</sequence>
<name>A0A0U3E3W2_9EURY</name>
<dbReference type="Pfam" id="PF01345">
    <property type="entry name" value="DUF11"/>
    <property type="match status" value="23"/>
</dbReference>
<gene>
    <name evidence="3" type="ORF">sm9_0922</name>
</gene>
<evidence type="ECO:0000259" key="2">
    <source>
        <dbReference type="SMART" id="SM00409"/>
    </source>
</evidence>
<dbReference type="PATRIC" id="fig|230361.4.peg.951"/>
<dbReference type="InterPro" id="IPR003599">
    <property type="entry name" value="Ig_sub"/>
</dbReference>
<keyword evidence="4" id="KW-1185">Reference proteome</keyword>
<feature type="domain" description="Immunoglobulin" evidence="2">
    <location>
        <begin position="2841"/>
        <end position="2945"/>
    </location>
</feature>
<keyword evidence="1" id="KW-1133">Transmembrane helix</keyword>
<evidence type="ECO:0000313" key="4">
    <source>
        <dbReference type="Proteomes" id="UP000067738"/>
    </source>
</evidence>
<dbReference type="PANTHER" id="PTHR34819:SF3">
    <property type="entry name" value="CELL SURFACE PROTEIN"/>
    <property type="match status" value="1"/>
</dbReference>
<accession>A0A0U3E3W2</accession>
<dbReference type="InterPro" id="IPR051172">
    <property type="entry name" value="Chlamydia_OmcB"/>
</dbReference>
<dbReference type="InterPro" id="IPR001434">
    <property type="entry name" value="OmcB-like_DUF11"/>
</dbReference>
<dbReference type="NCBIfam" id="TIGR01451">
    <property type="entry name" value="B_ant_repeat"/>
    <property type="match status" value="21"/>
</dbReference>
<dbReference type="PANTHER" id="PTHR34819">
    <property type="entry name" value="LARGE CYSTEINE-RICH PERIPLASMIC PROTEIN OMCB"/>
    <property type="match status" value="1"/>
</dbReference>
<dbReference type="InterPro" id="IPR006626">
    <property type="entry name" value="PbH1"/>
</dbReference>
<organism evidence="3 4">
    <name type="scientific">Methanobrevibacter millerae</name>
    <dbReference type="NCBI Taxonomy" id="230361"/>
    <lineage>
        <taxon>Archaea</taxon>
        <taxon>Methanobacteriati</taxon>
        <taxon>Methanobacteriota</taxon>
        <taxon>Methanomada group</taxon>
        <taxon>Methanobacteria</taxon>
        <taxon>Methanobacteriales</taxon>
        <taxon>Methanobacteriaceae</taxon>
        <taxon>Methanobrevibacter</taxon>
    </lineage>
</organism>